<dbReference type="AlphaFoldDB" id="A0A6P1NM72"/>
<proteinExistence type="predicted"/>
<sequence length="54" mass="5773">MTWTAPSTGTRENTVAADRSTITSDVLATQLQLIDQSGIEVQPVAQAFEQLQGP</sequence>
<gene>
    <name evidence="1" type="ORF">GU243_07540</name>
</gene>
<dbReference type="Proteomes" id="UP000464186">
    <property type="component" value="Chromosome"/>
</dbReference>
<accession>A0A6P1NM72</accession>
<name>A0A6P1NM72_9MICC</name>
<evidence type="ECO:0000313" key="2">
    <source>
        <dbReference type="Proteomes" id="UP000464186"/>
    </source>
</evidence>
<dbReference type="KEGG" id="psey:GU243_07540"/>
<reference evidence="1 2" key="1">
    <citation type="submission" date="2020-01" db="EMBL/GenBank/DDBJ databases">
        <title>Pseudarthrobacter psychrotolerans sp. nov., isolated from antarctic soil.</title>
        <authorList>
            <person name="Shin Y."/>
            <person name="Park W."/>
        </authorList>
    </citation>
    <scope>NUCLEOTIDE SEQUENCE [LARGE SCALE GENOMIC DNA]</scope>
    <source>
        <strain evidence="1 2">YJ56</strain>
    </source>
</reference>
<protein>
    <submittedName>
        <fullName evidence="1">Uncharacterized protein</fullName>
    </submittedName>
</protein>
<evidence type="ECO:0000313" key="1">
    <source>
        <dbReference type="EMBL" id="QHK19614.1"/>
    </source>
</evidence>
<organism evidence="1 2">
    <name type="scientific">Pseudarthrobacter psychrotolerans</name>
    <dbReference type="NCBI Taxonomy" id="2697569"/>
    <lineage>
        <taxon>Bacteria</taxon>
        <taxon>Bacillati</taxon>
        <taxon>Actinomycetota</taxon>
        <taxon>Actinomycetes</taxon>
        <taxon>Micrococcales</taxon>
        <taxon>Micrococcaceae</taxon>
        <taxon>Pseudarthrobacter</taxon>
    </lineage>
</organism>
<keyword evidence="2" id="KW-1185">Reference proteome</keyword>
<dbReference type="EMBL" id="CP047898">
    <property type="protein sequence ID" value="QHK19614.1"/>
    <property type="molecule type" value="Genomic_DNA"/>
</dbReference>